<evidence type="ECO:0000313" key="2">
    <source>
        <dbReference type="Proteomes" id="UP000013840"/>
    </source>
</evidence>
<dbReference type="EMBL" id="AJAU01000016">
    <property type="protein sequence ID" value="EOL46350.1"/>
    <property type="molecule type" value="Genomic_DNA"/>
</dbReference>
<gene>
    <name evidence="1" type="ORF">UC7_01317</name>
</gene>
<comment type="caution">
    <text evidence="1">The sequence shown here is derived from an EMBL/GenBank/DDBJ whole genome shotgun (WGS) entry which is preliminary data.</text>
</comment>
<accession>R3WX51</accession>
<dbReference type="STRING" id="317735.RU98_GL002560"/>
<sequence length="78" mass="8715">MEAAAKAFENVPFINKFFMERSMLGKAREIEILEKYQTFEATHGSDFSEVQTVISLFEQGLTVLGNACNFVGGVNAYK</sequence>
<evidence type="ECO:0000313" key="1">
    <source>
        <dbReference type="EMBL" id="EOL46350.1"/>
    </source>
</evidence>
<organism evidence="1 2">
    <name type="scientific">Enterococcus caccae ATCC BAA-1240</name>
    <dbReference type="NCBI Taxonomy" id="1158612"/>
    <lineage>
        <taxon>Bacteria</taxon>
        <taxon>Bacillati</taxon>
        <taxon>Bacillota</taxon>
        <taxon>Bacilli</taxon>
        <taxon>Lactobacillales</taxon>
        <taxon>Enterococcaceae</taxon>
        <taxon>Enterococcus</taxon>
    </lineage>
</organism>
<keyword evidence="2" id="KW-1185">Reference proteome</keyword>
<dbReference type="PATRIC" id="fig|1158612.3.peg.1304"/>
<name>R3WX51_9ENTE</name>
<protein>
    <submittedName>
        <fullName evidence="1">Uncharacterized protein</fullName>
    </submittedName>
</protein>
<proteinExistence type="predicted"/>
<dbReference type="Proteomes" id="UP000013840">
    <property type="component" value="Unassembled WGS sequence"/>
</dbReference>
<reference evidence="1 2" key="1">
    <citation type="submission" date="2013-02" db="EMBL/GenBank/DDBJ databases">
        <title>The Genome Sequence of Enterococcus caccae BAA-1240.</title>
        <authorList>
            <consortium name="The Broad Institute Genome Sequencing Platform"/>
            <consortium name="The Broad Institute Genome Sequencing Center for Infectious Disease"/>
            <person name="Earl A.M."/>
            <person name="Gilmore M.S."/>
            <person name="Lebreton F."/>
            <person name="Walker B."/>
            <person name="Young S.K."/>
            <person name="Zeng Q."/>
            <person name="Gargeya S."/>
            <person name="Fitzgerald M."/>
            <person name="Haas B."/>
            <person name="Abouelleil A."/>
            <person name="Alvarado L."/>
            <person name="Arachchi H.M."/>
            <person name="Berlin A.M."/>
            <person name="Chapman S.B."/>
            <person name="Dewar J."/>
            <person name="Goldberg J."/>
            <person name="Griggs A."/>
            <person name="Gujja S."/>
            <person name="Hansen M."/>
            <person name="Howarth C."/>
            <person name="Imamovic A."/>
            <person name="Larimer J."/>
            <person name="McCowan C."/>
            <person name="Murphy C."/>
            <person name="Neiman D."/>
            <person name="Pearson M."/>
            <person name="Priest M."/>
            <person name="Roberts A."/>
            <person name="Saif S."/>
            <person name="Shea T."/>
            <person name="Sisk P."/>
            <person name="Sykes S."/>
            <person name="Wortman J."/>
            <person name="Nusbaum C."/>
            <person name="Birren B."/>
        </authorList>
    </citation>
    <scope>NUCLEOTIDE SEQUENCE [LARGE SCALE GENOMIC DNA]</scope>
    <source>
        <strain evidence="1 2">ATCC BAA-1240</strain>
    </source>
</reference>
<dbReference type="AlphaFoldDB" id="R3WX51"/>